<protein>
    <submittedName>
        <fullName evidence="2">Uncharacterized protein</fullName>
    </submittedName>
</protein>
<dbReference type="Proteomes" id="UP000827284">
    <property type="component" value="Unassembled WGS sequence"/>
</dbReference>
<sequence length="286" mass="32615">MYFVTRSVAAARPVLSNVTGIRIPVQRTACRTFTRTCECADARRSVKSRDPQGNSDPNSVNALRKTILEEVAIPGKYRIFFNPDKRTLRKSENKLGVDRSRSPKKIAATKWRNAQEEYQDINDLATTAEESTEQSAITGAKSRGSLSKKTGFENVASRALEQVYARDVLPHPYFHRDYFEVTEIKLLQDRKTFQLWYRPKPTGRVTADEITDAVSTHAAAFKAMLARHARTSTSSRLIFQLKRQSDLQADMNNLWTALEKQVQEDDERLETVSEESTGKINEVRRR</sequence>
<evidence type="ECO:0000313" key="2">
    <source>
        <dbReference type="EMBL" id="GJJ68170.1"/>
    </source>
</evidence>
<proteinExistence type="predicted"/>
<evidence type="ECO:0000313" key="3">
    <source>
        <dbReference type="Proteomes" id="UP000827284"/>
    </source>
</evidence>
<keyword evidence="3" id="KW-1185">Reference proteome</keyword>
<dbReference type="EMBL" id="BQFW01000001">
    <property type="protein sequence ID" value="GJJ68170.1"/>
    <property type="molecule type" value="Genomic_DNA"/>
</dbReference>
<gene>
    <name evidence="2" type="ORF">EMPS_00516</name>
</gene>
<dbReference type="OrthoDB" id="2411854at2759"/>
<dbReference type="AlphaFoldDB" id="A0A9P3LS20"/>
<evidence type="ECO:0000256" key="1">
    <source>
        <dbReference type="SAM" id="MobiDB-lite"/>
    </source>
</evidence>
<comment type="caution">
    <text evidence="2">The sequence shown here is derived from an EMBL/GenBank/DDBJ whole genome shotgun (WGS) entry which is preliminary data.</text>
</comment>
<name>A0A9P3LS20_9FUNG</name>
<organism evidence="2 3">
    <name type="scientific">Entomortierella parvispora</name>
    <dbReference type="NCBI Taxonomy" id="205924"/>
    <lineage>
        <taxon>Eukaryota</taxon>
        <taxon>Fungi</taxon>
        <taxon>Fungi incertae sedis</taxon>
        <taxon>Mucoromycota</taxon>
        <taxon>Mortierellomycotina</taxon>
        <taxon>Mortierellomycetes</taxon>
        <taxon>Mortierellales</taxon>
        <taxon>Mortierellaceae</taxon>
        <taxon>Entomortierella</taxon>
    </lineage>
</organism>
<reference evidence="2" key="2">
    <citation type="journal article" date="2022" name="Microbiol. Resour. Announc.">
        <title>Whole-Genome Sequence of Entomortierella parvispora E1425, a Mucoromycotan Fungus Associated with Burkholderiaceae-Related Endosymbiotic Bacteria.</title>
        <authorList>
            <person name="Herlambang A."/>
            <person name="Guo Y."/>
            <person name="Takashima Y."/>
            <person name="Narisawa K."/>
            <person name="Ohta H."/>
            <person name="Nishizawa T."/>
        </authorList>
    </citation>
    <scope>NUCLEOTIDE SEQUENCE</scope>
    <source>
        <strain evidence="2">E1425</strain>
    </source>
</reference>
<reference evidence="2" key="1">
    <citation type="submission" date="2021-11" db="EMBL/GenBank/DDBJ databases">
        <authorList>
            <person name="Herlambang A."/>
            <person name="Guo Y."/>
            <person name="Takashima Y."/>
            <person name="Nishizawa T."/>
        </authorList>
    </citation>
    <scope>NUCLEOTIDE SEQUENCE</scope>
    <source>
        <strain evidence="2">E1425</strain>
    </source>
</reference>
<accession>A0A9P3LS20</accession>
<feature type="region of interest" description="Disordered" evidence="1">
    <location>
        <begin position="266"/>
        <end position="286"/>
    </location>
</feature>